<dbReference type="InterPro" id="IPR012337">
    <property type="entry name" value="RNaseH-like_sf"/>
</dbReference>
<dbReference type="PROSITE" id="PS00141">
    <property type="entry name" value="ASP_PROTEASE"/>
    <property type="match status" value="1"/>
</dbReference>
<dbReference type="Proteomes" id="UP000321393">
    <property type="component" value="Unassembled WGS sequence"/>
</dbReference>
<gene>
    <name evidence="8" type="ORF">E5676_scaffold263G00650</name>
    <name evidence="7" type="ORF">E6C27_scaffold19G001150</name>
</gene>
<dbReference type="EMBL" id="SSTE01022979">
    <property type="protein sequence ID" value="KAA0026161.1"/>
    <property type="molecule type" value="Genomic_DNA"/>
</dbReference>
<feature type="domain" description="Reverse transcriptase/retrotransposon-derived protein RNase H-like" evidence="6">
    <location>
        <begin position="330"/>
        <end position="408"/>
    </location>
</feature>
<evidence type="ECO:0000256" key="2">
    <source>
        <dbReference type="ARBA" id="ARBA00022695"/>
    </source>
</evidence>
<dbReference type="InterPro" id="IPR043502">
    <property type="entry name" value="DNA/RNA_pol_sf"/>
</dbReference>
<dbReference type="GO" id="GO:0015074">
    <property type="term" value="P:DNA integration"/>
    <property type="evidence" value="ECO:0007669"/>
    <property type="project" value="UniProtKB-KW"/>
</dbReference>
<dbReference type="InterPro" id="IPR001969">
    <property type="entry name" value="Aspartic_peptidase_AS"/>
</dbReference>
<keyword evidence="5" id="KW-0695">RNA-directed DNA polymerase</keyword>
<name>A0A5A7SPN8_CUCMM</name>
<dbReference type="Pfam" id="PF17919">
    <property type="entry name" value="RT_RNaseH_2"/>
    <property type="match status" value="1"/>
</dbReference>
<comment type="caution">
    <text evidence="7">The sequence shown here is derived from an EMBL/GenBank/DDBJ whole genome shotgun (WGS) entry which is preliminary data.</text>
</comment>
<dbReference type="AlphaFoldDB" id="A0A5A7SPN8"/>
<keyword evidence="2" id="KW-0548">Nucleotidyltransferase</keyword>
<dbReference type="InterPro" id="IPR041577">
    <property type="entry name" value="RT_RNaseH_2"/>
</dbReference>
<dbReference type="Pfam" id="PF08284">
    <property type="entry name" value="RVP_2"/>
    <property type="match status" value="1"/>
</dbReference>
<evidence type="ECO:0000313" key="8">
    <source>
        <dbReference type="EMBL" id="TYK11618.1"/>
    </source>
</evidence>
<dbReference type="SUPFAM" id="SSF56672">
    <property type="entry name" value="DNA/RNA polymerases"/>
    <property type="match status" value="1"/>
</dbReference>
<sequence length="607" mass="68761">MTVEQYDAKFDMMSRFAPKMVANEVANADKFVRGLMLDLLGFVRAFRPATHTDALCLAVDMSLHERANPSKAWHCQEIAEAGKTLKELPTCRSCGRSHEGLCLAESRGYLELEFHFPIGKSIRHYSSEAEQLGTVVTGTLLILEHFAFVLFDSGSSHSFISSEVVFNPPSMASFKYKGAGTVVLPEIISAMNVSKLLNQSTWSFLASVVDNREPEVSLSFELVSDTISISRAPYRMAPAELKELNVQLQELLDKDMGTTSSLQCLLAYQMLLLEVGHEEYLHKVLETLRANKLYAKFFKFVFWLKKVSFLGHVVSSERVSVDPVKIEDITSWSQLSTKLVTTPVLIVPDGSGSFVIYNDASKKGLGYILMQQDKVVVYASRQLKSHEQNYLTHGLELAAVVFALKIYKANVVADALSRQVSHSATLITEQLTLRQRVIVAQLNDPYLIEKRRLAEYKDILRLKSNLLVAKYEKRSGLTRTLKRYTVIWVVVDWLTKSAHFIPRKSTYTFRLQIALGTRLDFSIAFHPQTNGQTKHLNQILEHMLRACMLEFSESWDSHLDFVEFIYNNNYQATIGMAPFEALYGKCCRSSACWGEVREQRMLDPELL</sequence>
<dbReference type="SUPFAM" id="SSF53098">
    <property type="entry name" value="Ribonuclease H-like"/>
    <property type="match status" value="1"/>
</dbReference>
<protein>
    <submittedName>
        <fullName evidence="7">Retrotransposon protein, putative, Ty3-gypsy sub-class</fullName>
    </submittedName>
</protein>
<evidence type="ECO:0000313" key="9">
    <source>
        <dbReference type="Proteomes" id="UP000321393"/>
    </source>
</evidence>
<evidence type="ECO:0000256" key="3">
    <source>
        <dbReference type="ARBA" id="ARBA00022842"/>
    </source>
</evidence>
<dbReference type="PANTHER" id="PTHR34072">
    <property type="entry name" value="ENZYMATIC POLYPROTEIN-RELATED"/>
    <property type="match status" value="1"/>
</dbReference>
<keyword evidence="3" id="KW-0460">Magnesium</keyword>
<evidence type="ECO:0000259" key="6">
    <source>
        <dbReference type="Pfam" id="PF17919"/>
    </source>
</evidence>
<evidence type="ECO:0000256" key="4">
    <source>
        <dbReference type="ARBA" id="ARBA00022908"/>
    </source>
</evidence>
<reference evidence="9 10" key="1">
    <citation type="submission" date="2019-08" db="EMBL/GenBank/DDBJ databases">
        <title>Draft genome sequences of two oriental melons (Cucumis melo L. var makuwa).</title>
        <authorList>
            <person name="Kwon S.-Y."/>
        </authorList>
    </citation>
    <scope>NUCLEOTIDE SEQUENCE [LARGE SCALE GENOMIC DNA]</scope>
    <source>
        <strain evidence="10">cv. Chang Bougi</strain>
        <strain evidence="9">cv. SW 3</strain>
        <tissue evidence="7">Leaf</tissue>
    </source>
</reference>
<dbReference type="GO" id="GO:0003676">
    <property type="term" value="F:nucleic acid binding"/>
    <property type="evidence" value="ECO:0007669"/>
    <property type="project" value="InterPro"/>
</dbReference>
<dbReference type="EMBL" id="SSTD01010688">
    <property type="protein sequence ID" value="TYK11618.1"/>
    <property type="molecule type" value="Genomic_DNA"/>
</dbReference>
<keyword evidence="4" id="KW-0229">DNA integration</keyword>
<evidence type="ECO:0000256" key="1">
    <source>
        <dbReference type="ARBA" id="ARBA00022679"/>
    </source>
</evidence>
<dbReference type="Gene3D" id="3.30.70.270">
    <property type="match status" value="1"/>
</dbReference>
<dbReference type="PANTHER" id="PTHR34072:SF52">
    <property type="entry name" value="RIBONUCLEASE H"/>
    <property type="match status" value="1"/>
</dbReference>
<dbReference type="InterPro" id="IPR043128">
    <property type="entry name" value="Rev_trsase/Diguanyl_cyclase"/>
</dbReference>
<evidence type="ECO:0000256" key="5">
    <source>
        <dbReference type="ARBA" id="ARBA00022918"/>
    </source>
</evidence>
<dbReference type="GO" id="GO:0004190">
    <property type="term" value="F:aspartic-type endopeptidase activity"/>
    <property type="evidence" value="ECO:0007669"/>
    <property type="project" value="InterPro"/>
</dbReference>
<dbReference type="Gene3D" id="3.30.420.10">
    <property type="entry name" value="Ribonuclease H-like superfamily/Ribonuclease H"/>
    <property type="match status" value="1"/>
</dbReference>
<dbReference type="InterPro" id="IPR036397">
    <property type="entry name" value="RNaseH_sf"/>
</dbReference>
<accession>A0A5A7SPN8</accession>
<proteinExistence type="predicted"/>
<evidence type="ECO:0000313" key="10">
    <source>
        <dbReference type="Proteomes" id="UP000321947"/>
    </source>
</evidence>
<dbReference type="GO" id="GO:0006508">
    <property type="term" value="P:proteolysis"/>
    <property type="evidence" value="ECO:0007669"/>
    <property type="project" value="InterPro"/>
</dbReference>
<dbReference type="GO" id="GO:0003964">
    <property type="term" value="F:RNA-directed DNA polymerase activity"/>
    <property type="evidence" value="ECO:0007669"/>
    <property type="project" value="UniProtKB-KW"/>
</dbReference>
<evidence type="ECO:0000313" key="7">
    <source>
        <dbReference type="EMBL" id="KAA0026161.1"/>
    </source>
</evidence>
<organism evidence="7 9">
    <name type="scientific">Cucumis melo var. makuwa</name>
    <name type="common">Oriental melon</name>
    <dbReference type="NCBI Taxonomy" id="1194695"/>
    <lineage>
        <taxon>Eukaryota</taxon>
        <taxon>Viridiplantae</taxon>
        <taxon>Streptophyta</taxon>
        <taxon>Embryophyta</taxon>
        <taxon>Tracheophyta</taxon>
        <taxon>Spermatophyta</taxon>
        <taxon>Magnoliopsida</taxon>
        <taxon>eudicotyledons</taxon>
        <taxon>Gunneridae</taxon>
        <taxon>Pentapetalae</taxon>
        <taxon>rosids</taxon>
        <taxon>fabids</taxon>
        <taxon>Cucurbitales</taxon>
        <taxon>Cucurbitaceae</taxon>
        <taxon>Benincaseae</taxon>
        <taxon>Cucumis</taxon>
    </lineage>
</organism>
<keyword evidence="1" id="KW-0808">Transferase</keyword>
<dbReference type="Proteomes" id="UP000321947">
    <property type="component" value="Unassembled WGS sequence"/>
</dbReference>